<organism evidence="2 3">
    <name type="scientific">Pedobacter chitinilyticus</name>
    <dbReference type="NCBI Taxonomy" id="2233776"/>
    <lineage>
        <taxon>Bacteria</taxon>
        <taxon>Pseudomonadati</taxon>
        <taxon>Bacteroidota</taxon>
        <taxon>Sphingobacteriia</taxon>
        <taxon>Sphingobacteriales</taxon>
        <taxon>Sphingobacteriaceae</taxon>
        <taxon>Pedobacter</taxon>
    </lineage>
</organism>
<accession>A0A443YKK6</accession>
<dbReference type="Proteomes" id="UP000284120">
    <property type="component" value="Unassembled WGS sequence"/>
</dbReference>
<dbReference type="SUPFAM" id="SSF55846">
    <property type="entry name" value="N-acetylmuramoyl-L-alanine amidase-like"/>
    <property type="match status" value="1"/>
</dbReference>
<dbReference type="SMART" id="SM00644">
    <property type="entry name" value="Ami_2"/>
    <property type="match status" value="1"/>
</dbReference>
<sequence length="267" mass="29323">MKIETLVKKAQASMNQKGATLTVDGKWGPKSEAAAENFEFKVEAIPDNLIIPKEISKTEESLSGITEPIFVTVKGSKFKDRGSYKTPSGKFKGLTVHYTVSNRSAATAKSMIQYLESQGFGCMVMDENGVIYIPENFDVFKTWGYHSGVSEWKGITNVSDHFAGMEICCWGKGSSVGPFRDVTTAQGYIVAGKYQQYTEAQEKALINFILWAKTKNPEFDLDYVAGHDELRKEAGKLGDKQDPGGSLSTTMPSFRQLLKAKATALGI</sequence>
<dbReference type="EMBL" id="SAYW01000007">
    <property type="protein sequence ID" value="RWU04281.1"/>
    <property type="molecule type" value="Genomic_DNA"/>
</dbReference>
<evidence type="ECO:0000313" key="3">
    <source>
        <dbReference type="Proteomes" id="UP000284120"/>
    </source>
</evidence>
<dbReference type="RefSeq" id="WP_113648877.1">
    <property type="nucleotide sequence ID" value="NZ_QMHN01000007.1"/>
</dbReference>
<feature type="domain" description="N-acetylmuramoyl-L-alanine amidase" evidence="1">
    <location>
        <begin position="79"/>
        <end position="244"/>
    </location>
</feature>
<proteinExistence type="predicted"/>
<protein>
    <recommendedName>
        <fullName evidence="1">N-acetylmuramoyl-L-alanine amidase domain-containing protein</fullName>
    </recommendedName>
</protein>
<comment type="caution">
    <text evidence="2">The sequence shown here is derived from an EMBL/GenBank/DDBJ whole genome shotgun (WGS) entry which is preliminary data.</text>
</comment>
<dbReference type="Gene3D" id="3.40.80.10">
    <property type="entry name" value="Peptidoglycan recognition protein-like"/>
    <property type="match status" value="1"/>
</dbReference>
<keyword evidence="3" id="KW-1185">Reference proteome</keyword>
<evidence type="ECO:0000259" key="1">
    <source>
        <dbReference type="SMART" id="SM00644"/>
    </source>
</evidence>
<dbReference type="Pfam" id="PF01510">
    <property type="entry name" value="Amidase_2"/>
    <property type="match status" value="1"/>
</dbReference>
<dbReference type="AlphaFoldDB" id="A0A443YKK6"/>
<reference evidence="2 3" key="1">
    <citation type="submission" date="2018-06" db="EMBL/GenBank/DDBJ databases">
        <title>Pedobacter endophyticus sp. nov., an endophytic bacterium isolated from a leaf of Triticum aestivum.</title>
        <authorList>
            <person name="Zhang L."/>
        </authorList>
    </citation>
    <scope>NUCLEOTIDE SEQUENCE [LARGE SCALE GENOMIC DNA]</scope>
    <source>
        <strain evidence="2 3">CM134L-2</strain>
    </source>
</reference>
<gene>
    <name evidence="2" type="ORF">DPV69_18310</name>
</gene>
<dbReference type="GO" id="GO:0008745">
    <property type="term" value="F:N-acetylmuramoyl-L-alanine amidase activity"/>
    <property type="evidence" value="ECO:0007669"/>
    <property type="project" value="InterPro"/>
</dbReference>
<dbReference type="InterPro" id="IPR002502">
    <property type="entry name" value="Amidase_domain"/>
</dbReference>
<dbReference type="InterPro" id="IPR036505">
    <property type="entry name" value="Amidase/PGRP_sf"/>
</dbReference>
<evidence type="ECO:0000313" key="2">
    <source>
        <dbReference type="EMBL" id="RWU04281.1"/>
    </source>
</evidence>
<name>A0A443YKK6_9SPHI</name>
<dbReference type="GO" id="GO:0009253">
    <property type="term" value="P:peptidoglycan catabolic process"/>
    <property type="evidence" value="ECO:0007669"/>
    <property type="project" value="InterPro"/>
</dbReference>
<dbReference type="OrthoDB" id="9794842at2"/>